<feature type="region of interest" description="Disordered" evidence="2">
    <location>
        <begin position="232"/>
        <end position="254"/>
    </location>
</feature>
<keyword evidence="1" id="KW-0175">Coiled coil</keyword>
<evidence type="ECO:0000313" key="3">
    <source>
        <dbReference type="EMBL" id="KKS46862.1"/>
    </source>
</evidence>
<sequence>MTIALPAVEAIPRQIMAGEKLKPLEIGKLNSATLRANQLLDKGKSVRESTPGEIATQLTSIEDEKIRASLADTVSRADEEIEEARKRLSSFFETPAKERTAEQIVKLQQESFAEVIDNLERLKATPAETDDQQQIHDDATATLENLAECTEVTITGRDEPVTLAQWNEEITSRARSIWKADTKNPAANDSGFDALDPLTQYAFRLKAKTAILKTEKPDKRLNDRVTIRFIGRDDTVKGQQEQKQPQEPEDMENLGPEEIVYNETKNTIHDILALADGIDVNDPEALKKVFSPNQMIAWPEYLYEGYTSLNNGDIKLAPKALARNKQMVAGLLYSHFQEMSGEEYIKGLPENMQNILKPVLEKINKEFSDPNVLKTLDVGLFKFDNEIIRPLLQQVSKEPEQLYQDIINGQLSRVGILVLGARFQHIARKKGSIFFDFDGTYDQLVKETGMQLSPGEKTFIKSLCTDETLFDGVNERMETMGIDLMEIGDPAAWLEHHNERVVRSTLTETEKNLPESELNNLLFKRLEANKIIHEFDGIEVVRNMHLADKLKLMMLMAAMFSSQIQQGLESGTVLEDHRQG</sequence>
<evidence type="ECO:0000313" key="4">
    <source>
        <dbReference type="Proteomes" id="UP000034320"/>
    </source>
</evidence>
<gene>
    <name evidence="3" type="ORF">UV09_C0012G0031</name>
</gene>
<dbReference type="AlphaFoldDB" id="A0A0G0ZDQ3"/>
<accession>A0A0G0ZDQ3</accession>
<dbReference type="Proteomes" id="UP000034320">
    <property type="component" value="Unassembled WGS sequence"/>
</dbReference>
<organism evidence="3 4">
    <name type="scientific">Candidatus Gottesmanbacteria bacterium GW2011_GWA2_42_18</name>
    <dbReference type="NCBI Taxonomy" id="1618442"/>
    <lineage>
        <taxon>Bacteria</taxon>
        <taxon>Candidatus Gottesmaniibacteriota</taxon>
    </lineage>
</organism>
<evidence type="ECO:0000256" key="1">
    <source>
        <dbReference type="SAM" id="Coils"/>
    </source>
</evidence>
<proteinExistence type="predicted"/>
<feature type="coiled-coil region" evidence="1">
    <location>
        <begin position="67"/>
        <end position="94"/>
    </location>
</feature>
<comment type="caution">
    <text evidence="3">The sequence shown here is derived from an EMBL/GenBank/DDBJ whole genome shotgun (WGS) entry which is preliminary data.</text>
</comment>
<dbReference type="EMBL" id="LCDD01000012">
    <property type="protein sequence ID" value="KKS46862.1"/>
    <property type="molecule type" value="Genomic_DNA"/>
</dbReference>
<reference evidence="3 4" key="1">
    <citation type="journal article" date="2015" name="Nature">
        <title>rRNA introns, odd ribosomes, and small enigmatic genomes across a large radiation of phyla.</title>
        <authorList>
            <person name="Brown C.T."/>
            <person name="Hug L.A."/>
            <person name="Thomas B.C."/>
            <person name="Sharon I."/>
            <person name="Castelle C.J."/>
            <person name="Singh A."/>
            <person name="Wilkins M.J."/>
            <person name="Williams K.H."/>
            <person name="Banfield J.F."/>
        </authorList>
    </citation>
    <scope>NUCLEOTIDE SEQUENCE [LARGE SCALE GENOMIC DNA]</scope>
</reference>
<name>A0A0G0ZDQ3_9BACT</name>
<protein>
    <submittedName>
        <fullName evidence="3">Uncharacterized protein</fullName>
    </submittedName>
</protein>
<evidence type="ECO:0000256" key="2">
    <source>
        <dbReference type="SAM" id="MobiDB-lite"/>
    </source>
</evidence>